<dbReference type="AlphaFoldDB" id="J9GU54"/>
<sequence>MIGASGWSVRMMAMMCSSCSGLTSSTLLSRMVLQNSICSISRLSISSSLFCFISFSPPSNSSTIRRASTTVTTLSR</sequence>
<reference evidence="1" key="1">
    <citation type="journal article" date="2012" name="PLoS ONE">
        <title>Gene sets for utilization of primary and secondary nutrition supplies in the distal gut of endangered iberian lynx.</title>
        <authorList>
            <person name="Alcaide M."/>
            <person name="Messina E."/>
            <person name="Richter M."/>
            <person name="Bargiela R."/>
            <person name="Peplies J."/>
            <person name="Huws S.A."/>
            <person name="Newbold C.J."/>
            <person name="Golyshin P.N."/>
            <person name="Simon M.A."/>
            <person name="Lopez G."/>
            <person name="Yakimov M.M."/>
            <person name="Ferrer M."/>
        </authorList>
    </citation>
    <scope>NUCLEOTIDE SEQUENCE</scope>
</reference>
<gene>
    <name evidence="1" type="ORF">EVA_05579</name>
</gene>
<organism evidence="1">
    <name type="scientific">gut metagenome</name>
    <dbReference type="NCBI Taxonomy" id="749906"/>
    <lineage>
        <taxon>unclassified sequences</taxon>
        <taxon>metagenomes</taxon>
        <taxon>organismal metagenomes</taxon>
    </lineage>
</organism>
<dbReference type="EMBL" id="AMCI01001202">
    <property type="protein sequence ID" value="EJX06313.1"/>
    <property type="molecule type" value="Genomic_DNA"/>
</dbReference>
<evidence type="ECO:0000313" key="1">
    <source>
        <dbReference type="EMBL" id="EJX06313.1"/>
    </source>
</evidence>
<comment type="caution">
    <text evidence="1">The sequence shown here is derived from an EMBL/GenBank/DDBJ whole genome shotgun (WGS) entry which is preliminary data.</text>
</comment>
<protein>
    <submittedName>
        <fullName evidence="1">Uncharacterized protein</fullName>
    </submittedName>
</protein>
<accession>J9GU54</accession>
<proteinExistence type="predicted"/>
<name>J9GU54_9ZZZZ</name>